<dbReference type="Gene3D" id="3.40.50.300">
    <property type="entry name" value="P-loop containing nucleotide triphosphate hydrolases"/>
    <property type="match status" value="1"/>
</dbReference>
<feature type="compositionally biased region" description="Low complexity" evidence="9">
    <location>
        <begin position="10"/>
        <end position="29"/>
    </location>
</feature>
<keyword evidence="3" id="KW-0813">Transport</keyword>
<feature type="transmembrane region" description="Helical" evidence="10">
    <location>
        <begin position="539"/>
        <end position="563"/>
    </location>
</feature>
<feature type="region of interest" description="Disordered" evidence="9">
    <location>
        <begin position="1"/>
        <end position="90"/>
    </location>
</feature>
<feature type="domain" description="ABC transporter" evidence="11">
    <location>
        <begin position="130"/>
        <end position="372"/>
    </location>
</feature>
<dbReference type="InterPro" id="IPR013525">
    <property type="entry name" value="ABC2_TM"/>
</dbReference>
<organism evidence="12">
    <name type="scientific">Eurytemora affinis</name>
    <name type="common">Copepod</name>
    <name type="synonym">Temora affinis</name>
    <dbReference type="NCBI Taxonomy" id="88015"/>
    <lineage>
        <taxon>Eukaryota</taxon>
        <taxon>Metazoa</taxon>
        <taxon>Ecdysozoa</taxon>
        <taxon>Arthropoda</taxon>
        <taxon>Crustacea</taxon>
        <taxon>Multicrustacea</taxon>
        <taxon>Hexanauplia</taxon>
        <taxon>Copepoda</taxon>
        <taxon>Calanoida</taxon>
        <taxon>Temoridae</taxon>
        <taxon>Eurytemora</taxon>
    </lineage>
</organism>
<keyword evidence="4 10" id="KW-0812">Transmembrane</keyword>
<dbReference type="SUPFAM" id="SSF52540">
    <property type="entry name" value="P-loop containing nucleoside triphosphate hydrolases"/>
    <property type="match status" value="1"/>
</dbReference>
<feature type="transmembrane region" description="Helical" evidence="10">
    <location>
        <begin position="461"/>
        <end position="483"/>
    </location>
</feature>
<dbReference type="SMART" id="SM00382">
    <property type="entry name" value="AAA"/>
    <property type="match status" value="1"/>
</dbReference>
<evidence type="ECO:0000256" key="1">
    <source>
        <dbReference type="ARBA" id="ARBA00004141"/>
    </source>
</evidence>
<feature type="transmembrane region" description="Helical" evidence="10">
    <location>
        <begin position="605"/>
        <end position="625"/>
    </location>
</feature>
<name>A0A8B0MC85_EURAF</name>
<feature type="transmembrane region" description="Helical" evidence="10">
    <location>
        <begin position="699"/>
        <end position="719"/>
    </location>
</feature>
<evidence type="ECO:0000256" key="3">
    <source>
        <dbReference type="ARBA" id="ARBA00022448"/>
    </source>
</evidence>
<dbReference type="PANTHER" id="PTHR48041:SF139">
    <property type="entry name" value="PROTEIN SCARLET"/>
    <property type="match status" value="1"/>
</dbReference>
<evidence type="ECO:0000259" key="11">
    <source>
        <dbReference type="PROSITE" id="PS50893"/>
    </source>
</evidence>
<dbReference type="InterPro" id="IPR003439">
    <property type="entry name" value="ABC_transporter-like_ATP-bd"/>
</dbReference>
<dbReference type="InterPro" id="IPR027417">
    <property type="entry name" value="P-loop_NTPase"/>
</dbReference>
<dbReference type="GO" id="GO:0005524">
    <property type="term" value="F:ATP binding"/>
    <property type="evidence" value="ECO:0007669"/>
    <property type="project" value="UniProtKB-KW"/>
</dbReference>
<dbReference type="EMBL" id="MW149427">
    <property type="protein sequence ID" value="QTW43727.1"/>
    <property type="molecule type" value="mRNA"/>
</dbReference>
<keyword evidence="7 10" id="KW-1133">Transmembrane helix</keyword>
<comment type="similarity">
    <text evidence="2">Belongs to the ABC transporter superfamily. ABCG family. Eye pigment precursor importer (TC 3.A.1.204) subfamily.</text>
</comment>
<sequence length="724" mass="79353">MSGSEPKNLSVSSSTGSSSDESVSSSTGSSRRKNIVDDQTNPSEAATAKDGTGKAEDAATKDVDNKKGTEDDEKNKITKKEDLNEKPSAPVRITIPRADDLASLLSVNLRTDDRIKFSWSKITVSTRPGLKMCGLRGKTPKKEILKEVSGVVRPGEILAIMGADGSGKSTLLNTLLFRNMGKLEVSGTRIANNALVTPNNLTALSGYVQQDDLFILGLTVREHLCFQAMVRMHCGLSKEEKWERVEEVLDELELRDVQHTLISSASNEVEGISGGEKKRLSFACEVLTSPSLLFCDEPTSGLDSHMASSVIDVMVKLAEQGRTVLTTIHQPSSLIFSKMDQLMLMSEGRTIYLGPASNALLFFNKCGFECPSNYNPADFFIDALAINPADPERSRKKVEKIATKFKESRVGIDLDNEIENDLKYLALSEETVSRSPYKVSWATQFIALCWRNATNVRRGGWIVLVRVLTNMLTAISFGSLYMGIDSSTLSGAVSINGGLFLLVAVLAFSNIFLTINVFNPEIKIFFREHFSGMYRVDTFYLAKVIIDLPISLVSNIAFLLVFYALLGLSWVKFPVVLVIVICTVISVSSFGFMIASIVATVDVGLALTPMMVMPLMLLGGLFISINALPPYTKPVRFISFFFFAFEALTSNQWEDTQGISLHCPKNFSITANITDCGTVDGAELLHQQGLEMGHKWIDAGALLVLAILFQIIGFIGLSIRARKR</sequence>
<dbReference type="InterPro" id="IPR050352">
    <property type="entry name" value="ABCG_transporters"/>
</dbReference>
<keyword evidence="6" id="KW-0067">ATP-binding</keyword>
<dbReference type="GO" id="GO:0005886">
    <property type="term" value="C:plasma membrane"/>
    <property type="evidence" value="ECO:0007669"/>
    <property type="project" value="TreeGrafter"/>
</dbReference>
<protein>
    <submittedName>
        <fullName evidence="12">ABCG-like protein 4</fullName>
    </submittedName>
</protein>
<keyword evidence="8 10" id="KW-0472">Membrane</keyword>
<dbReference type="InterPro" id="IPR003593">
    <property type="entry name" value="AAA+_ATPase"/>
</dbReference>
<evidence type="ECO:0000256" key="4">
    <source>
        <dbReference type="ARBA" id="ARBA00022692"/>
    </source>
</evidence>
<evidence type="ECO:0000256" key="7">
    <source>
        <dbReference type="ARBA" id="ARBA00022989"/>
    </source>
</evidence>
<dbReference type="GO" id="GO:0140359">
    <property type="term" value="F:ABC-type transporter activity"/>
    <property type="evidence" value="ECO:0007669"/>
    <property type="project" value="InterPro"/>
</dbReference>
<dbReference type="GO" id="GO:0016887">
    <property type="term" value="F:ATP hydrolysis activity"/>
    <property type="evidence" value="ECO:0007669"/>
    <property type="project" value="InterPro"/>
</dbReference>
<feature type="transmembrane region" description="Helical" evidence="10">
    <location>
        <begin position="495"/>
        <end position="518"/>
    </location>
</feature>
<reference evidence="12" key="2">
    <citation type="journal article" name="Mar. Pollut. Bull.">
        <title>The genome of the European estuarine calanoid copepod Eurytemora affinis: Potential use in molecular ecotoxicology.</title>
        <authorList>
            <person name="Choi B.S."/>
            <person name="Kim D.H."/>
            <person name="Kim M.S."/>
            <person name="Park J.C."/>
            <person name="Lee Y.H."/>
            <person name="Kim H.J."/>
            <person name="Jeong C.B."/>
            <person name="Hagiwara A."/>
            <person name="Souissi S."/>
            <person name="Lee J.S."/>
        </authorList>
    </citation>
    <scope>NUCLEOTIDE SEQUENCE</scope>
</reference>
<dbReference type="Pfam" id="PF01061">
    <property type="entry name" value="ABC2_membrane"/>
    <property type="match status" value="1"/>
</dbReference>
<reference evidence="12" key="1">
    <citation type="submission" date="2020-10" db="EMBL/GenBank/DDBJ databases">
        <authorList>
            <person name="Kim D.-H."/>
        </authorList>
    </citation>
    <scope>NUCLEOTIDE SEQUENCE</scope>
</reference>
<evidence type="ECO:0000256" key="9">
    <source>
        <dbReference type="SAM" id="MobiDB-lite"/>
    </source>
</evidence>
<dbReference type="PANTHER" id="PTHR48041">
    <property type="entry name" value="ABC TRANSPORTER G FAMILY MEMBER 28"/>
    <property type="match status" value="1"/>
</dbReference>
<comment type="subcellular location">
    <subcellularLocation>
        <location evidence="1">Membrane</location>
        <topology evidence="1">Multi-pass membrane protein</topology>
    </subcellularLocation>
</comment>
<dbReference type="PROSITE" id="PS00211">
    <property type="entry name" value="ABC_TRANSPORTER_1"/>
    <property type="match status" value="1"/>
</dbReference>
<evidence type="ECO:0000256" key="10">
    <source>
        <dbReference type="SAM" id="Phobius"/>
    </source>
</evidence>
<dbReference type="OrthoDB" id="66620at2759"/>
<dbReference type="InterPro" id="IPR017871">
    <property type="entry name" value="ABC_transporter-like_CS"/>
</dbReference>
<evidence type="ECO:0000256" key="5">
    <source>
        <dbReference type="ARBA" id="ARBA00022741"/>
    </source>
</evidence>
<feature type="transmembrane region" description="Helical" evidence="10">
    <location>
        <begin position="575"/>
        <end position="598"/>
    </location>
</feature>
<feature type="compositionally biased region" description="Basic and acidic residues" evidence="9">
    <location>
        <begin position="51"/>
        <end position="85"/>
    </location>
</feature>
<proteinExistence type="evidence at transcript level"/>
<dbReference type="Pfam" id="PF19055">
    <property type="entry name" value="ABC2_membrane_7"/>
    <property type="match status" value="1"/>
</dbReference>
<dbReference type="PROSITE" id="PS50893">
    <property type="entry name" value="ABC_TRANSPORTER_2"/>
    <property type="match status" value="1"/>
</dbReference>
<dbReference type="AlphaFoldDB" id="A0A8B0MC85"/>
<dbReference type="Pfam" id="PF00005">
    <property type="entry name" value="ABC_tran"/>
    <property type="match status" value="1"/>
</dbReference>
<accession>A0A8B0MC85</accession>
<evidence type="ECO:0000313" key="12">
    <source>
        <dbReference type="EMBL" id="QTW43727.1"/>
    </source>
</evidence>
<dbReference type="InterPro" id="IPR043926">
    <property type="entry name" value="ABCG_dom"/>
</dbReference>
<evidence type="ECO:0000256" key="6">
    <source>
        <dbReference type="ARBA" id="ARBA00022840"/>
    </source>
</evidence>
<evidence type="ECO:0000256" key="2">
    <source>
        <dbReference type="ARBA" id="ARBA00005814"/>
    </source>
</evidence>
<keyword evidence="5" id="KW-0547">Nucleotide-binding</keyword>
<evidence type="ECO:0000256" key="8">
    <source>
        <dbReference type="ARBA" id="ARBA00023136"/>
    </source>
</evidence>